<keyword evidence="2" id="KW-1185">Reference proteome</keyword>
<evidence type="ECO:0000313" key="2">
    <source>
        <dbReference type="Proteomes" id="UP001355206"/>
    </source>
</evidence>
<protein>
    <submittedName>
        <fullName evidence="1">Uncharacterized protein</fullName>
    </submittedName>
</protein>
<reference evidence="1 2" key="1">
    <citation type="journal article" date="2012" name="Genet. Mol. Biol.">
        <title>Analysis of 16S rRNA and mxaF genes revealing insights into Methylobacterium niche-specific plant association.</title>
        <authorList>
            <person name="Dourado M.N."/>
            <person name="Andreote F.D."/>
            <person name="Dini-Andreote F."/>
            <person name="Conti R."/>
            <person name="Araujo J.M."/>
            <person name="Araujo W.L."/>
        </authorList>
    </citation>
    <scope>NUCLEOTIDE SEQUENCE [LARGE SCALE GENOMIC DNA]</scope>
    <source>
        <strain evidence="1 2">TC3-10</strain>
    </source>
</reference>
<evidence type="ECO:0000313" key="1">
    <source>
        <dbReference type="EMBL" id="MEE7491094.1"/>
    </source>
</evidence>
<name>A0ABU7TMQ6_9HYPH</name>
<proteinExistence type="predicted"/>
<organism evidence="1 2">
    <name type="scientific">Methylobacterium oryzae</name>
    <dbReference type="NCBI Taxonomy" id="334852"/>
    <lineage>
        <taxon>Bacteria</taxon>
        <taxon>Pseudomonadati</taxon>
        <taxon>Pseudomonadota</taxon>
        <taxon>Alphaproteobacteria</taxon>
        <taxon>Hyphomicrobiales</taxon>
        <taxon>Methylobacteriaceae</taxon>
        <taxon>Methylobacterium</taxon>
    </lineage>
</organism>
<sequence length="126" mass="14403">MSDLPTVSLLMLDFGQVAVPASVEEHVRRCCPKSGLLAEYVERQVSRARTAYEAGEDMSAFRPEEWSTFMARFLLRSTTSPFLEAVDPAGFRDLCAEGLLIEEMHPTRYRFAVTEKGQIERREVKW</sequence>
<dbReference type="EMBL" id="MLCA01000006">
    <property type="protein sequence ID" value="MEE7491094.1"/>
    <property type="molecule type" value="Genomic_DNA"/>
</dbReference>
<dbReference type="RefSeq" id="WP_331301880.1">
    <property type="nucleotide sequence ID" value="NZ_MLCA01000006.1"/>
</dbReference>
<dbReference type="Proteomes" id="UP001355206">
    <property type="component" value="Unassembled WGS sequence"/>
</dbReference>
<gene>
    <name evidence="1" type="ORF">MOTC310_11730</name>
</gene>
<comment type="caution">
    <text evidence="1">The sequence shown here is derived from an EMBL/GenBank/DDBJ whole genome shotgun (WGS) entry which is preliminary data.</text>
</comment>
<accession>A0ABU7TMQ6</accession>